<proteinExistence type="predicted"/>
<protein>
    <submittedName>
        <fullName evidence="1">Uncharacterized protein</fullName>
    </submittedName>
</protein>
<dbReference type="EMBL" id="JAJKGN010000002">
    <property type="protein sequence ID" value="MDC6408899.1"/>
    <property type="molecule type" value="Genomic_DNA"/>
</dbReference>
<dbReference type="AlphaFoldDB" id="A0AAW6HY61"/>
<gene>
    <name evidence="1" type="ORF">LOK82_09785</name>
</gene>
<name>A0AAW6HY61_XYLFS</name>
<evidence type="ECO:0000313" key="2">
    <source>
        <dbReference type="Proteomes" id="UP001220702"/>
    </source>
</evidence>
<reference evidence="1" key="1">
    <citation type="submission" date="2021-11" db="EMBL/GenBank/DDBJ databases">
        <authorList>
            <person name="Denance N."/>
            <person name="Briand M."/>
            <person name="Dupas E."/>
            <person name="Durand K."/>
            <person name="Legendre B."/>
            <person name="Cunty A."/>
            <person name="Donnadieu C."/>
            <person name="Lopez Roques C."/>
            <person name="Cesbron S."/>
            <person name="Jacques M.A."/>
        </authorList>
    </citation>
    <scope>NUCLEOTIDE SEQUENCE</scope>
    <source>
        <strain evidence="1">CFBP8070</strain>
    </source>
</reference>
<accession>A0AAW6HY61</accession>
<evidence type="ECO:0000313" key="1">
    <source>
        <dbReference type="EMBL" id="MDC6408899.1"/>
    </source>
</evidence>
<comment type="caution">
    <text evidence="1">The sequence shown here is derived from an EMBL/GenBank/DDBJ whole genome shotgun (WGS) entry which is preliminary data.</text>
</comment>
<sequence>MSLLWQRAATFGDERFLLEISTHIEGSAILMTLPGGDRGDFMYAASLRMRTNLEWETSAGLDAKATRRRFGGYHAINTDARYVCQGCGVCWDDGNALQPFAKPLAGQQTFNGMLYELNELYSTSAQSAIVQDYWTNSNTGLQTFTTSAWPRLERDAEQAT</sequence>
<reference evidence="1" key="2">
    <citation type="journal article" date="2023" name="Commun. Biol.">
        <title>Suspicions of two bridgehead invasions of Xylella fastidiosa subsp. multiplex in France.</title>
        <authorList>
            <person name="Dupas E."/>
            <person name="Durand K."/>
            <person name="Rieux A."/>
            <person name="Briand M."/>
            <person name="Pruvost O."/>
            <person name="Cunty A."/>
            <person name="Denance N."/>
            <person name="Donnadieu C."/>
            <person name="Legendre B."/>
            <person name="Lopez-Roques C."/>
            <person name="Cesbron S."/>
            <person name="Ravigne V."/>
            <person name="Jacques M.A."/>
        </authorList>
    </citation>
    <scope>NUCLEOTIDE SEQUENCE</scope>
    <source>
        <strain evidence="1">CFBP8070</strain>
    </source>
</reference>
<dbReference type="Proteomes" id="UP001220702">
    <property type="component" value="Unassembled WGS sequence"/>
</dbReference>
<organism evidence="1 2">
    <name type="scientific">Xylella fastidiosa subsp. multiplex</name>
    <dbReference type="NCBI Taxonomy" id="644357"/>
    <lineage>
        <taxon>Bacteria</taxon>
        <taxon>Pseudomonadati</taxon>
        <taxon>Pseudomonadota</taxon>
        <taxon>Gammaproteobacteria</taxon>
        <taxon>Lysobacterales</taxon>
        <taxon>Lysobacteraceae</taxon>
        <taxon>Xylella</taxon>
    </lineage>
</organism>